<reference evidence="5 6" key="1">
    <citation type="submission" date="2019-07" db="EMBL/GenBank/DDBJ databases">
        <title>Whole genome shotgun sequence of Gluconobacter wancherniae NBRC 103581.</title>
        <authorList>
            <person name="Hosoyama A."/>
            <person name="Uohara A."/>
            <person name="Ohji S."/>
            <person name="Ichikawa N."/>
        </authorList>
    </citation>
    <scope>NUCLEOTIDE SEQUENCE [LARGE SCALE GENOMIC DNA]</scope>
    <source>
        <strain evidence="5 6">NBRC 103581</strain>
    </source>
</reference>
<dbReference type="EMBL" id="BJUZ01000003">
    <property type="protein sequence ID" value="GEK94496.1"/>
    <property type="molecule type" value="Genomic_DNA"/>
</dbReference>
<dbReference type="PANTHER" id="PTHR46193:SF10">
    <property type="entry name" value="6-PHOSPHOGLUCONATE PHOSPHATASE"/>
    <property type="match status" value="1"/>
</dbReference>
<dbReference type="GO" id="GO:0016787">
    <property type="term" value="F:hydrolase activity"/>
    <property type="evidence" value="ECO:0007669"/>
    <property type="project" value="UniProtKB-KW"/>
</dbReference>
<keyword evidence="3" id="KW-0479">Metal-binding</keyword>
<dbReference type="InterPro" id="IPR023198">
    <property type="entry name" value="PGP-like_dom2"/>
</dbReference>
<evidence type="ECO:0000256" key="4">
    <source>
        <dbReference type="ARBA" id="ARBA00022842"/>
    </source>
</evidence>
<keyword evidence="6" id="KW-1185">Reference proteome</keyword>
<proteinExistence type="inferred from homology"/>
<dbReference type="Gene3D" id="1.10.150.240">
    <property type="entry name" value="Putative phosphatase, domain 2"/>
    <property type="match status" value="1"/>
</dbReference>
<dbReference type="NCBIfam" id="TIGR01509">
    <property type="entry name" value="HAD-SF-IA-v3"/>
    <property type="match status" value="1"/>
</dbReference>
<dbReference type="Pfam" id="PF13419">
    <property type="entry name" value="HAD_2"/>
    <property type="match status" value="1"/>
</dbReference>
<dbReference type="GO" id="GO:0046872">
    <property type="term" value="F:metal ion binding"/>
    <property type="evidence" value="ECO:0007669"/>
    <property type="project" value="UniProtKB-KW"/>
</dbReference>
<evidence type="ECO:0000313" key="5">
    <source>
        <dbReference type="EMBL" id="GEK94496.1"/>
    </source>
</evidence>
<dbReference type="InterPro" id="IPR041492">
    <property type="entry name" value="HAD_2"/>
</dbReference>
<organism evidence="5 6">
    <name type="scientific">Gluconobacter wancherniae NBRC 103581</name>
    <dbReference type="NCBI Taxonomy" id="656744"/>
    <lineage>
        <taxon>Bacteria</taxon>
        <taxon>Pseudomonadati</taxon>
        <taxon>Pseudomonadota</taxon>
        <taxon>Alphaproteobacteria</taxon>
        <taxon>Acetobacterales</taxon>
        <taxon>Acetobacteraceae</taxon>
        <taxon>Gluconobacter</taxon>
    </lineage>
</organism>
<dbReference type="SUPFAM" id="SSF56784">
    <property type="entry name" value="HAD-like"/>
    <property type="match status" value="1"/>
</dbReference>
<dbReference type="Gene3D" id="3.40.50.1000">
    <property type="entry name" value="HAD superfamily/HAD-like"/>
    <property type="match status" value="1"/>
</dbReference>
<dbReference type="SFLD" id="SFLDG01129">
    <property type="entry name" value="C1.5:_HAD__Beta-PGM__Phosphata"/>
    <property type="match status" value="1"/>
</dbReference>
<dbReference type="SFLD" id="SFLDG01135">
    <property type="entry name" value="C1.5.6:_HAD__Beta-PGM__Phospha"/>
    <property type="match status" value="1"/>
</dbReference>
<dbReference type="PANTHER" id="PTHR46193">
    <property type="entry name" value="6-PHOSPHOGLUCONATE PHOSPHATASE"/>
    <property type="match status" value="1"/>
</dbReference>
<evidence type="ECO:0000313" key="6">
    <source>
        <dbReference type="Proteomes" id="UP000321230"/>
    </source>
</evidence>
<evidence type="ECO:0000256" key="1">
    <source>
        <dbReference type="ARBA" id="ARBA00001946"/>
    </source>
</evidence>
<keyword evidence="4" id="KW-0460">Magnesium</keyword>
<evidence type="ECO:0000256" key="3">
    <source>
        <dbReference type="ARBA" id="ARBA00022723"/>
    </source>
</evidence>
<sequence length="234" mass="25152">MSSALDDSGHLKLVIFDCDGVLVDSEGPSCRATAQFAQSLGLSITEHEAFERFAGKALPQIVKELEEDVGHELPQDTAARLRDNLIRLMEEQAEPVDGAAHMLAGVLAAGLPIRVGSNSSIKEMEAKFERTDMTDAFPAERIHSANDMGHPKPSPEVYLHAARTEGVKAEECVVIEDSDTGAEAALKAGMACVLLRDADAPLPAFWPAPGFVRISHLSELVPMLRNALTAQKQS</sequence>
<accession>A0A511B213</accession>
<dbReference type="SFLD" id="SFLDS00003">
    <property type="entry name" value="Haloacid_Dehalogenase"/>
    <property type="match status" value="1"/>
</dbReference>
<gene>
    <name evidence="5" type="ORF">GWA01_22660</name>
</gene>
<dbReference type="Proteomes" id="UP000321230">
    <property type="component" value="Unassembled WGS sequence"/>
</dbReference>
<dbReference type="AlphaFoldDB" id="A0A511B213"/>
<name>A0A511B213_9PROT</name>
<comment type="caution">
    <text evidence="5">The sequence shown here is derived from an EMBL/GenBank/DDBJ whole genome shotgun (WGS) entry which is preliminary data.</text>
</comment>
<dbReference type="PRINTS" id="PR00413">
    <property type="entry name" value="HADHALOGNASE"/>
</dbReference>
<dbReference type="InterPro" id="IPR051600">
    <property type="entry name" value="Beta-PGM-like"/>
</dbReference>
<keyword evidence="5" id="KW-0378">Hydrolase</keyword>
<dbReference type="InterPro" id="IPR036412">
    <property type="entry name" value="HAD-like_sf"/>
</dbReference>
<dbReference type="InterPro" id="IPR006439">
    <property type="entry name" value="HAD-SF_hydro_IA"/>
</dbReference>
<protein>
    <submittedName>
        <fullName evidence="5">Hydrolase</fullName>
    </submittedName>
</protein>
<comment type="cofactor">
    <cofactor evidence="1">
        <name>Mg(2+)</name>
        <dbReference type="ChEBI" id="CHEBI:18420"/>
    </cofactor>
</comment>
<dbReference type="OrthoDB" id="9797743at2"/>
<dbReference type="InterPro" id="IPR023214">
    <property type="entry name" value="HAD_sf"/>
</dbReference>
<dbReference type="RefSeq" id="WP_146798071.1">
    <property type="nucleotide sequence ID" value="NZ_BARC01000002.1"/>
</dbReference>
<evidence type="ECO:0000256" key="2">
    <source>
        <dbReference type="ARBA" id="ARBA00006171"/>
    </source>
</evidence>
<comment type="similarity">
    <text evidence="2">Belongs to the HAD-like hydrolase superfamily. CbbY/CbbZ/Gph/YieH family.</text>
</comment>